<reference evidence="1 2" key="1">
    <citation type="submission" date="2016-03" db="EMBL/GenBank/DDBJ databases">
        <authorList>
            <person name="Ploux O."/>
        </authorList>
    </citation>
    <scope>NUCLEOTIDE SEQUENCE [LARGE SCALE GENOMIC DNA]</scope>
    <source>
        <strain evidence="1 2">UAMH 11012</strain>
    </source>
</reference>
<dbReference type="Gene3D" id="1.10.4080.10">
    <property type="entry name" value="ADP-ribosylation/Crystallin J1"/>
    <property type="match status" value="1"/>
</dbReference>
<dbReference type="Pfam" id="PF03747">
    <property type="entry name" value="ADP_ribosyl_GH"/>
    <property type="match status" value="1"/>
</dbReference>
<sequence>MTICVARAVIDDGGYRHDKFTYIKRLLEWLKDNDPCERGGYVRRSVALALNAWDRQLAVASMGNGGKENENWEMRKNRFDEMQKLMDREFVVDYQRDGGSLACATPISLYYIPEDRYDESHMRIWAMELSSLTHPHPTNRILCGLCCELVHFALAAGCWTTFTSPSVAGKMDKAWLAKAFAEQVHHLRIPIYIVVLNRVEIIGSRIHDPRSMATR</sequence>
<dbReference type="OrthoDB" id="410104at2759"/>
<organism evidence="1 2">
    <name type="scientific">Phialocephala subalpina</name>
    <dbReference type="NCBI Taxonomy" id="576137"/>
    <lineage>
        <taxon>Eukaryota</taxon>
        <taxon>Fungi</taxon>
        <taxon>Dikarya</taxon>
        <taxon>Ascomycota</taxon>
        <taxon>Pezizomycotina</taxon>
        <taxon>Leotiomycetes</taxon>
        <taxon>Helotiales</taxon>
        <taxon>Mollisiaceae</taxon>
        <taxon>Phialocephala</taxon>
        <taxon>Phialocephala fortinii species complex</taxon>
    </lineage>
</organism>
<protein>
    <submittedName>
        <fullName evidence="1">Uncharacterized protein</fullName>
    </submittedName>
</protein>
<name>A0A1L7XXY0_9HELO</name>
<dbReference type="InterPro" id="IPR036705">
    <property type="entry name" value="Ribosyl_crysJ1_sf"/>
</dbReference>
<evidence type="ECO:0000313" key="1">
    <source>
        <dbReference type="EMBL" id="CZR69931.1"/>
    </source>
</evidence>
<accession>A0A1L7XXY0</accession>
<keyword evidence="2" id="KW-1185">Reference proteome</keyword>
<dbReference type="InterPro" id="IPR005502">
    <property type="entry name" value="Ribosyl_crysJ1"/>
</dbReference>
<dbReference type="SUPFAM" id="SSF101478">
    <property type="entry name" value="ADP-ribosylglycohydrolase"/>
    <property type="match status" value="1"/>
</dbReference>
<dbReference type="AlphaFoldDB" id="A0A1L7XXY0"/>
<proteinExistence type="predicted"/>
<dbReference type="EMBL" id="FJOG01000085">
    <property type="protein sequence ID" value="CZR69931.1"/>
    <property type="molecule type" value="Genomic_DNA"/>
</dbReference>
<dbReference type="Proteomes" id="UP000184330">
    <property type="component" value="Unassembled WGS sequence"/>
</dbReference>
<evidence type="ECO:0000313" key="2">
    <source>
        <dbReference type="Proteomes" id="UP000184330"/>
    </source>
</evidence>
<gene>
    <name evidence="1" type="ORF">PAC_19832</name>
</gene>